<dbReference type="PANTHER" id="PTHR47431:SF4">
    <property type="entry name" value="ZN(II)2CYS6 TRANSCRIPTION FACTOR (EUROFUNG)"/>
    <property type="match status" value="1"/>
</dbReference>
<evidence type="ECO:0000256" key="3">
    <source>
        <dbReference type="ARBA" id="ARBA00023125"/>
    </source>
</evidence>
<dbReference type="InterPro" id="IPR036864">
    <property type="entry name" value="Zn2-C6_fun-type_DNA-bd_sf"/>
</dbReference>
<dbReference type="InterPro" id="IPR001138">
    <property type="entry name" value="Zn2Cys6_DnaBD"/>
</dbReference>
<name>A0A0D2C5B1_9EURO</name>
<evidence type="ECO:0000313" key="8">
    <source>
        <dbReference type="EMBL" id="KIW26363.1"/>
    </source>
</evidence>
<keyword evidence="3" id="KW-0238">DNA-binding</keyword>
<dbReference type="CDD" id="cd12148">
    <property type="entry name" value="fungal_TF_MHR"/>
    <property type="match status" value="1"/>
</dbReference>
<feature type="region of interest" description="Disordered" evidence="6">
    <location>
        <begin position="65"/>
        <end position="97"/>
    </location>
</feature>
<dbReference type="HOGENOM" id="CLU_015502_2_0_1"/>
<protein>
    <recommendedName>
        <fullName evidence="7">Zn(2)-C6 fungal-type domain-containing protein</fullName>
    </recommendedName>
</protein>
<evidence type="ECO:0000256" key="6">
    <source>
        <dbReference type="SAM" id="MobiDB-lite"/>
    </source>
</evidence>
<dbReference type="VEuPathDB" id="FungiDB:PV07_09463"/>
<dbReference type="GeneID" id="27348657"/>
<dbReference type="SMART" id="SM00066">
    <property type="entry name" value="GAL4"/>
    <property type="match status" value="1"/>
</dbReference>
<dbReference type="STRING" id="569365.A0A0D2C5B1"/>
<reference evidence="8 9" key="1">
    <citation type="submission" date="2015-01" db="EMBL/GenBank/DDBJ databases">
        <title>The Genome Sequence of Cladophialophora immunda CBS83496.</title>
        <authorList>
            <consortium name="The Broad Institute Genomics Platform"/>
            <person name="Cuomo C."/>
            <person name="de Hoog S."/>
            <person name="Gorbushina A."/>
            <person name="Stielow B."/>
            <person name="Teixiera M."/>
            <person name="Abouelleil A."/>
            <person name="Chapman S.B."/>
            <person name="Priest M."/>
            <person name="Young S.K."/>
            <person name="Wortman J."/>
            <person name="Nusbaum C."/>
            <person name="Birren B."/>
        </authorList>
    </citation>
    <scope>NUCLEOTIDE SEQUENCE [LARGE SCALE GENOMIC DNA]</scope>
    <source>
        <strain evidence="8 9">CBS 83496</strain>
    </source>
</reference>
<evidence type="ECO:0000259" key="7">
    <source>
        <dbReference type="PROSITE" id="PS50048"/>
    </source>
</evidence>
<dbReference type="InterPro" id="IPR007219">
    <property type="entry name" value="XnlR_reg_dom"/>
</dbReference>
<dbReference type="Proteomes" id="UP000054466">
    <property type="component" value="Unassembled WGS sequence"/>
</dbReference>
<keyword evidence="9" id="KW-1185">Reference proteome</keyword>
<dbReference type="CDD" id="cd00067">
    <property type="entry name" value="GAL4"/>
    <property type="match status" value="1"/>
</dbReference>
<organism evidence="8 9">
    <name type="scientific">Cladophialophora immunda</name>
    <dbReference type="NCBI Taxonomy" id="569365"/>
    <lineage>
        <taxon>Eukaryota</taxon>
        <taxon>Fungi</taxon>
        <taxon>Dikarya</taxon>
        <taxon>Ascomycota</taxon>
        <taxon>Pezizomycotina</taxon>
        <taxon>Eurotiomycetes</taxon>
        <taxon>Chaetothyriomycetidae</taxon>
        <taxon>Chaetothyriales</taxon>
        <taxon>Herpotrichiellaceae</taxon>
        <taxon>Cladophialophora</taxon>
    </lineage>
</organism>
<dbReference type="RefSeq" id="XP_016246579.1">
    <property type="nucleotide sequence ID" value="XM_016396723.1"/>
</dbReference>
<dbReference type="PANTHER" id="PTHR47431">
    <property type="entry name" value="ZN(II)2CYS6 TRANSCRIPTION FACTOR (EUROFUNG)-RELATED"/>
    <property type="match status" value="1"/>
</dbReference>
<evidence type="ECO:0000256" key="5">
    <source>
        <dbReference type="ARBA" id="ARBA00023242"/>
    </source>
</evidence>
<dbReference type="GO" id="GO:0008270">
    <property type="term" value="F:zinc ion binding"/>
    <property type="evidence" value="ECO:0007669"/>
    <property type="project" value="InterPro"/>
</dbReference>
<keyword evidence="4" id="KW-0804">Transcription</keyword>
<keyword evidence="2" id="KW-0805">Transcription regulation</keyword>
<feature type="compositionally biased region" description="Low complexity" evidence="6">
    <location>
        <begin position="76"/>
        <end position="95"/>
    </location>
</feature>
<accession>A0A0D2C5B1</accession>
<dbReference type="GO" id="GO:0003677">
    <property type="term" value="F:DNA binding"/>
    <property type="evidence" value="ECO:0007669"/>
    <property type="project" value="UniProtKB-KW"/>
</dbReference>
<gene>
    <name evidence="8" type="ORF">PV07_09463</name>
</gene>
<dbReference type="AlphaFoldDB" id="A0A0D2C5B1"/>
<evidence type="ECO:0000256" key="2">
    <source>
        <dbReference type="ARBA" id="ARBA00023015"/>
    </source>
</evidence>
<dbReference type="SUPFAM" id="SSF57701">
    <property type="entry name" value="Zn2/Cys6 DNA-binding domain"/>
    <property type="match status" value="1"/>
</dbReference>
<evidence type="ECO:0000313" key="9">
    <source>
        <dbReference type="Proteomes" id="UP000054466"/>
    </source>
</evidence>
<dbReference type="PROSITE" id="PS50048">
    <property type="entry name" value="ZN2_CY6_FUNGAL_2"/>
    <property type="match status" value="1"/>
</dbReference>
<feature type="domain" description="Zn(2)-C6 fungal-type" evidence="7">
    <location>
        <begin position="18"/>
        <end position="48"/>
    </location>
</feature>
<dbReference type="Pfam" id="PF04082">
    <property type="entry name" value="Fungal_trans"/>
    <property type="match status" value="1"/>
</dbReference>
<dbReference type="GO" id="GO:0006351">
    <property type="term" value="P:DNA-templated transcription"/>
    <property type="evidence" value="ECO:0007669"/>
    <property type="project" value="InterPro"/>
</dbReference>
<keyword evidence="5" id="KW-0539">Nucleus</keyword>
<sequence length="619" mass="69751">MNSIHPLTTRGGGRVSLACIPCRARHVRCDARRPKCDRCSADSRKCYYVESRRGGLTREALAKRREREAIQRRPSHQQQQQQQQQRQSASSQLSSNIGQLQQGIDVPSALPADDHVSLPETNISTASKFISGKSASDVLTDPCIDLYYEYFHRLHPCVLPRKALGKMLEDESQSPSLQPLLVVMRFIGSLYKGSCNLDPAEKELPSHPVDEEYTRSNGFMVQYYLLYSIALYWCGEETRSRKEMDCAIDLAVELGMHQAGFAIEHGRGDTVLQECWRRTWWQIYVVDAYYAAMQHTWTSLTSGIIMSTHLPCEENEYESGVIPDPKTLDDFTSRDFASDDHVYSSFAYLIGAVHGLLSAMSRNFLEFPENAHTRHLEAADAAMDGWFLLLPQEKREIMSGTGEIDELMFQAHMAIHAAAVGLHRQYSSLFLDPTEAISRCPTSAPEYRFRCPSESQNIHTARCLNAAENQARLMTLPTTPLTHSPFVVCMIVTGTISLLSACKFHLSGRRLVVARDQIRMSIGWLRSFAMVWSRAERNRLDVQAIAREVLVPPKKSHAGRRATDDIIPPHDCGQPEVDAGNDTREALGEQAFLSPSFDTLQGFFPFGDLQHNVSMWCQD</sequence>
<proteinExistence type="predicted"/>
<evidence type="ECO:0000256" key="1">
    <source>
        <dbReference type="ARBA" id="ARBA00022723"/>
    </source>
</evidence>
<evidence type="ECO:0000256" key="4">
    <source>
        <dbReference type="ARBA" id="ARBA00023163"/>
    </source>
</evidence>
<dbReference type="Gene3D" id="4.10.240.10">
    <property type="entry name" value="Zn(2)-C6 fungal-type DNA-binding domain"/>
    <property type="match status" value="1"/>
</dbReference>
<dbReference type="EMBL" id="KN847044">
    <property type="protein sequence ID" value="KIW26363.1"/>
    <property type="molecule type" value="Genomic_DNA"/>
</dbReference>
<dbReference type="PROSITE" id="PS00463">
    <property type="entry name" value="ZN2_CY6_FUNGAL_1"/>
    <property type="match status" value="1"/>
</dbReference>
<dbReference type="GO" id="GO:0000981">
    <property type="term" value="F:DNA-binding transcription factor activity, RNA polymerase II-specific"/>
    <property type="evidence" value="ECO:0007669"/>
    <property type="project" value="InterPro"/>
</dbReference>
<keyword evidence="1" id="KW-0479">Metal-binding</keyword>
<dbReference type="OrthoDB" id="2399539at2759"/>
<dbReference type="Pfam" id="PF00172">
    <property type="entry name" value="Zn_clus"/>
    <property type="match status" value="1"/>
</dbReference>